<dbReference type="EMBL" id="SZPQ01000003">
    <property type="protein sequence ID" value="TKI07786.1"/>
    <property type="molecule type" value="Genomic_DNA"/>
</dbReference>
<keyword evidence="3" id="KW-1185">Reference proteome</keyword>
<evidence type="ECO:0000259" key="1">
    <source>
        <dbReference type="SMART" id="SM00470"/>
    </source>
</evidence>
<dbReference type="SMART" id="SM00470">
    <property type="entry name" value="ParB"/>
    <property type="match status" value="1"/>
</dbReference>
<protein>
    <recommendedName>
        <fullName evidence="1">ParB-like N-terminal domain-containing protein</fullName>
    </recommendedName>
</protein>
<dbReference type="CDD" id="cd16397">
    <property type="entry name" value="IbrB_like"/>
    <property type="match status" value="1"/>
</dbReference>
<evidence type="ECO:0000313" key="3">
    <source>
        <dbReference type="Proteomes" id="UP000305202"/>
    </source>
</evidence>
<accession>A0ABY2SQ64</accession>
<dbReference type="PANTHER" id="PTHR30083">
    <property type="entry name" value="TRANSCRIPTIONAL REGULATOR-RELATED"/>
    <property type="match status" value="1"/>
</dbReference>
<dbReference type="InterPro" id="IPR003115">
    <property type="entry name" value="ParB_N"/>
</dbReference>
<dbReference type="SUPFAM" id="SSF110849">
    <property type="entry name" value="ParB/Sulfiredoxin"/>
    <property type="match status" value="1"/>
</dbReference>
<feature type="domain" description="ParB-like N-terminal" evidence="1">
    <location>
        <begin position="52"/>
        <end position="152"/>
    </location>
</feature>
<dbReference type="Proteomes" id="UP000305202">
    <property type="component" value="Unassembled WGS sequence"/>
</dbReference>
<sequence>MGNYMKVEEFFRPLADTLGAMDREERIVAINRLKQFLHEQSPFGDEPTDCVLWVKAEQVKANDYNPNSMAPTEKRLLATSLKTDGYTQPIVVWQENAADGEYVVVDGFHRSLLGQEQKALRTRLYGYLPVTCVKTGRGEKTDRIAATIRHNRARGKHQIAAMSDIVRDLARLGWQDDKIAKELGMDADEVLRLKQISGLTELFESGTFSEAWTVE</sequence>
<organism evidence="2 3">
    <name type="scientific">Martelella alba</name>
    <dbReference type="NCBI Taxonomy" id="2590451"/>
    <lineage>
        <taxon>Bacteria</taxon>
        <taxon>Pseudomonadati</taxon>
        <taxon>Pseudomonadota</taxon>
        <taxon>Alphaproteobacteria</taxon>
        <taxon>Hyphomicrobiales</taxon>
        <taxon>Aurantimonadaceae</taxon>
        <taxon>Martelella</taxon>
    </lineage>
</organism>
<evidence type="ECO:0000313" key="2">
    <source>
        <dbReference type="EMBL" id="TKI07786.1"/>
    </source>
</evidence>
<dbReference type="InterPro" id="IPR036086">
    <property type="entry name" value="ParB/Sulfiredoxin_sf"/>
</dbReference>
<reference evidence="2 3" key="1">
    <citation type="submission" date="2019-04" db="EMBL/GenBank/DDBJ databases">
        <authorList>
            <person name="Li M."/>
            <person name="Gao C."/>
        </authorList>
    </citation>
    <scope>NUCLEOTIDE SEQUENCE [LARGE SCALE GENOMIC DNA]</scope>
    <source>
        <strain evidence="2 3">BGMRC 2031</strain>
    </source>
</reference>
<name>A0ABY2SQ64_9HYPH</name>
<gene>
    <name evidence="2" type="ORF">FCN80_04915</name>
</gene>
<dbReference type="Gene3D" id="3.90.1530.10">
    <property type="entry name" value="Conserved hypothetical protein from pyrococcus furiosus pfu- 392566-001, ParB domain"/>
    <property type="match status" value="1"/>
</dbReference>
<dbReference type="PANTHER" id="PTHR30083:SF1">
    <property type="entry name" value="TRANSCRIPTIONAL REGULATOR"/>
    <property type="match status" value="1"/>
</dbReference>
<comment type="caution">
    <text evidence="2">The sequence shown here is derived from an EMBL/GenBank/DDBJ whole genome shotgun (WGS) entry which is preliminary data.</text>
</comment>
<proteinExistence type="predicted"/>